<protein>
    <recommendedName>
        <fullName evidence="1">non-specific serine/threonine protein kinase</fullName>
        <ecNumber evidence="1">2.7.11.1</ecNumber>
    </recommendedName>
</protein>
<dbReference type="Gene3D" id="3.30.200.20">
    <property type="entry name" value="Phosphorylase Kinase, domain 1"/>
    <property type="match status" value="1"/>
</dbReference>
<keyword evidence="5 11" id="KW-0418">Kinase</keyword>
<dbReference type="PROSITE" id="PS00108">
    <property type="entry name" value="PROTEIN_KINASE_ST"/>
    <property type="match status" value="1"/>
</dbReference>
<dbReference type="OrthoDB" id="6111975at2"/>
<evidence type="ECO:0000256" key="8">
    <source>
        <dbReference type="SAM" id="Coils"/>
    </source>
</evidence>
<keyword evidence="6 7" id="KW-0067">ATP-binding</keyword>
<dbReference type="Pfam" id="PF13181">
    <property type="entry name" value="TPR_8"/>
    <property type="match status" value="1"/>
</dbReference>
<evidence type="ECO:0000256" key="2">
    <source>
        <dbReference type="ARBA" id="ARBA00022527"/>
    </source>
</evidence>
<dbReference type="AlphaFoldDB" id="A0A5C5WRF5"/>
<dbReference type="Gene3D" id="1.25.40.10">
    <property type="entry name" value="Tetratricopeptide repeat domain"/>
    <property type="match status" value="2"/>
</dbReference>
<evidence type="ECO:0000256" key="3">
    <source>
        <dbReference type="ARBA" id="ARBA00022679"/>
    </source>
</evidence>
<comment type="caution">
    <text evidence="11">The sequence shown here is derived from an EMBL/GenBank/DDBJ whole genome shotgun (WGS) entry which is preliminary data.</text>
</comment>
<sequence length="1064" mass="116880">MPQSPHKPWHNSDSLISEPWLTELIQSYEKDWQRVIESSASEAKIETPSFDALLQRLEQHEIDENKRTLAKSTLRLIDQYYRETLDTKISDDNRDDNNSRNSSYEEPTIDSFSPADANSAQEVTLDTGAIDRDVAVESRSENEVTIAGKSAPSGELPVRVHPGSGSANTPVEGMDDTADFSVGEARAIGTAKVGRSNIRPSAKGRSNFNALPPGESIGDYEIKSVLGQGGMGVVYLANQKSLDRLVALKMILDGSRVNQAMLDRFDAEAKAIAKLQHENIVRIYEVGEHDDHPYFSLEFIKGATLGDLIRSNPMTPSEAARVLESVARGLQYAHEQNIIHRDIKPANILLTSDGTPKISDFGLAREIERDQSLSITGAVVGTPGYMAPEQARAATDIGPAADIWGMGAMLYAMLTGRAPFVGSNPGESVMMLLREEPVPPSRLRIKIPKDLETICLKCLEKDPSRRYIDARHLADDLAKFQRGEPISARPISLWERLIRWCKRNPTIAVPSGLAACLALALAVGGPLAAGTIYQQKTEVEKSNKALEVSNNKLVVSEEEERKARQLAEQNEQLAEQNAERARASEAVAVKAKETAQRNAESAQAGYKQAVDALKSLVFGVLRKLDDRPGMSDVREELLNTAREGLARLDSTASDPTQNNIIAAGTLRRLGDANLETGRVEAARQCYARCLDVVASLDKENKLPGRFHNLSTAHDLLGQSLRALGKMNEAKSQFETALTLRRQWLNQEPSNQGVRQNIAATLGRLAYVDMDLGNLDAAQEWFEESAQIREDSAKDDHFSIGAQLEWIGAKWSLEKLRVRNGDLKAATGNLTKIAKDLNKISDENPFMVAPAWNAGLMQADLATWNLYLGNHAIALQFANDSATRLQKLKKQEKKNLKLSESLAESLHLKAICIKLHSTEASDELDATAQHALREAVSLRQEILEADPSLGLIQLRLANDLAQLGETDQAKKILEQIEIPSHAHSSWWQAFAVANAQLATALKTDPAYSGNSDGLIKQQNYFSERAVSAIKAGMAENQIPSAFVKLAPEITSLRELPIWDELVDSP</sequence>
<keyword evidence="2" id="KW-0723">Serine/threonine-protein kinase</keyword>
<dbReference type="InterPro" id="IPR019734">
    <property type="entry name" value="TPR_rpt"/>
</dbReference>
<evidence type="ECO:0000256" key="6">
    <source>
        <dbReference type="ARBA" id="ARBA00022840"/>
    </source>
</evidence>
<gene>
    <name evidence="11" type="primary">pknB_4</name>
    <name evidence="11" type="ORF">Pla22_06680</name>
</gene>
<dbReference type="SMART" id="SM00220">
    <property type="entry name" value="S_TKc"/>
    <property type="match status" value="1"/>
</dbReference>
<dbReference type="InterPro" id="IPR011990">
    <property type="entry name" value="TPR-like_helical_dom_sf"/>
</dbReference>
<feature type="region of interest" description="Disordered" evidence="9">
    <location>
        <begin position="136"/>
        <end position="177"/>
    </location>
</feature>
<keyword evidence="3 11" id="KW-0808">Transferase</keyword>
<dbReference type="Pfam" id="PF13374">
    <property type="entry name" value="TPR_10"/>
    <property type="match status" value="1"/>
</dbReference>
<evidence type="ECO:0000256" key="1">
    <source>
        <dbReference type="ARBA" id="ARBA00012513"/>
    </source>
</evidence>
<accession>A0A5C5WRF5</accession>
<dbReference type="InterPro" id="IPR008271">
    <property type="entry name" value="Ser/Thr_kinase_AS"/>
</dbReference>
<dbReference type="PANTHER" id="PTHR43289">
    <property type="entry name" value="MITOGEN-ACTIVATED PROTEIN KINASE KINASE KINASE 20-RELATED"/>
    <property type="match status" value="1"/>
</dbReference>
<dbReference type="Pfam" id="PF00069">
    <property type="entry name" value="Pkinase"/>
    <property type="match status" value="1"/>
</dbReference>
<dbReference type="InterPro" id="IPR017441">
    <property type="entry name" value="Protein_kinase_ATP_BS"/>
</dbReference>
<dbReference type="PROSITE" id="PS00107">
    <property type="entry name" value="PROTEIN_KINASE_ATP"/>
    <property type="match status" value="1"/>
</dbReference>
<dbReference type="GO" id="GO:0005524">
    <property type="term" value="F:ATP binding"/>
    <property type="evidence" value="ECO:0007669"/>
    <property type="project" value="UniProtKB-UniRule"/>
</dbReference>
<feature type="compositionally biased region" description="Basic and acidic residues" evidence="9">
    <location>
        <begin position="88"/>
        <end position="98"/>
    </location>
</feature>
<evidence type="ECO:0000256" key="9">
    <source>
        <dbReference type="SAM" id="MobiDB-lite"/>
    </source>
</evidence>
<dbReference type="PROSITE" id="PS50011">
    <property type="entry name" value="PROTEIN_KINASE_DOM"/>
    <property type="match status" value="1"/>
</dbReference>
<feature type="domain" description="Protein kinase" evidence="10">
    <location>
        <begin position="220"/>
        <end position="478"/>
    </location>
</feature>
<dbReference type="CDD" id="cd14014">
    <property type="entry name" value="STKc_PknB_like"/>
    <property type="match status" value="1"/>
</dbReference>
<evidence type="ECO:0000256" key="7">
    <source>
        <dbReference type="PROSITE-ProRule" id="PRU10141"/>
    </source>
</evidence>
<evidence type="ECO:0000313" key="12">
    <source>
        <dbReference type="Proteomes" id="UP000316598"/>
    </source>
</evidence>
<dbReference type="GO" id="GO:0004674">
    <property type="term" value="F:protein serine/threonine kinase activity"/>
    <property type="evidence" value="ECO:0007669"/>
    <property type="project" value="UniProtKB-KW"/>
</dbReference>
<keyword evidence="8" id="KW-0175">Coiled coil</keyword>
<dbReference type="InterPro" id="IPR011009">
    <property type="entry name" value="Kinase-like_dom_sf"/>
</dbReference>
<dbReference type="Gene3D" id="1.10.510.10">
    <property type="entry name" value="Transferase(Phosphotransferase) domain 1"/>
    <property type="match status" value="1"/>
</dbReference>
<dbReference type="EMBL" id="SJPI01000001">
    <property type="protein sequence ID" value="TWT53040.1"/>
    <property type="molecule type" value="Genomic_DNA"/>
</dbReference>
<evidence type="ECO:0000256" key="4">
    <source>
        <dbReference type="ARBA" id="ARBA00022741"/>
    </source>
</evidence>
<dbReference type="InterPro" id="IPR000719">
    <property type="entry name" value="Prot_kinase_dom"/>
</dbReference>
<feature type="binding site" evidence="7">
    <location>
        <position position="249"/>
    </location>
    <ligand>
        <name>ATP</name>
        <dbReference type="ChEBI" id="CHEBI:30616"/>
    </ligand>
</feature>
<evidence type="ECO:0000259" key="10">
    <source>
        <dbReference type="PROSITE" id="PS50011"/>
    </source>
</evidence>
<keyword evidence="12" id="KW-1185">Reference proteome</keyword>
<dbReference type="Proteomes" id="UP000316598">
    <property type="component" value="Unassembled WGS sequence"/>
</dbReference>
<dbReference type="FunFam" id="1.10.510.10:FF:000021">
    <property type="entry name" value="Serine/threonine protein kinase"/>
    <property type="match status" value="1"/>
</dbReference>
<evidence type="ECO:0000313" key="11">
    <source>
        <dbReference type="EMBL" id="TWT53040.1"/>
    </source>
</evidence>
<feature type="region of interest" description="Disordered" evidence="9">
    <location>
        <begin position="88"/>
        <end position="119"/>
    </location>
</feature>
<reference evidence="11 12" key="1">
    <citation type="submission" date="2019-02" db="EMBL/GenBank/DDBJ databases">
        <title>Deep-cultivation of Planctomycetes and their phenomic and genomic characterization uncovers novel biology.</title>
        <authorList>
            <person name="Wiegand S."/>
            <person name="Jogler M."/>
            <person name="Boedeker C."/>
            <person name="Pinto D."/>
            <person name="Vollmers J."/>
            <person name="Rivas-Marin E."/>
            <person name="Kohn T."/>
            <person name="Peeters S.H."/>
            <person name="Heuer A."/>
            <person name="Rast P."/>
            <person name="Oberbeckmann S."/>
            <person name="Bunk B."/>
            <person name="Jeske O."/>
            <person name="Meyerdierks A."/>
            <person name="Storesund J.E."/>
            <person name="Kallscheuer N."/>
            <person name="Luecker S."/>
            <person name="Lage O.M."/>
            <person name="Pohl T."/>
            <person name="Merkel B.J."/>
            <person name="Hornburger P."/>
            <person name="Mueller R.-W."/>
            <person name="Bruemmer F."/>
            <person name="Labrenz M."/>
            <person name="Spormann A.M."/>
            <person name="Op Den Camp H."/>
            <person name="Overmann J."/>
            <person name="Amann R."/>
            <person name="Jetten M.S.M."/>
            <person name="Mascher T."/>
            <person name="Medema M.H."/>
            <person name="Devos D.P."/>
            <person name="Kaster A.-K."/>
            <person name="Ovreas L."/>
            <person name="Rohde M."/>
            <person name="Galperin M.Y."/>
            <person name="Jogler C."/>
        </authorList>
    </citation>
    <scope>NUCLEOTIDE SEQUENCE [LARGE SCALE GENOMIC DNA]</scope>
    <source>
        <strain evidence="11 12">Pla22</strain>
    </source>
</reference>
<dbReference type="PANTHER" id="PTHR43289:SF6">
    <property type="entry name" value="SERINE_THREONINE-PROTEIN KINASE NEKL-3"/>
    <property type="match status" value="1"/>
</dbReference>
<dbReference type="EC" id="2.7.11.1" evidence="1"/>
<feature type="coiled-coil region" evidence="8">
    <location>
        <begin position="556"/>
        <end position="586"/>
    </location>
</feature>
<evidence type="ECO:0000256" key="5">
    <source>
        <dbReference type="ARBA" id="ARBA00022777"/>
    </source>
</evidence>
<dbReference type="SUPFAM" id="SSF56112">
    <property type="entry name" value="Protein kinase-like (PK-like)"/>
    <property type="match status" value="1"/>
</dbReference>
<organism evidence="11 12">
    <name type="scientific">Rubripirellula amarantea</name>
    <dbReference type="NCBI Taxonomy" id="2527999"/>
    <lineage>
        <taxon>Bacteria</taxon>
        <taxon>Pseudomonadati</taxon>
        <taxon>Planctomycetota</taxon>
        <taxon>Planctomycetia</taxon>
        <taxon>Pirellulales</taxon>
        <taxon>Pirellulaceae</taxon>
        <taxon>Rubripirellula</taxon>
    </lineage>
</organism>
<dbReference type="RefSeq" id="WP_146513324.1">
    <property type="nucleotide sequence ID" value="NZ_SJPI01000001.1"/>
</dbReference>
<keyword evidence="4 7" id="KW-0547">Nucleotide-binding</keyword>
<name>A0A5C5WRF5_9BACT</name>
<dbReference type="SUPFAM" id="SSF48452">
    <property type="entry name" value="TPR-like"/>
    <property type="match status" value="1"/>
</dbReference>
<proteinExistence type="predicted"/>
<dbReference type="SMART" id="SM00028">
    <property type="entry name" value="TPR"/>
    <property type="match status" value="3"/>
</dbReference>